<keyword evidence="5 9" id="KW-1133">Transmembrane helix</keyword>
<feature type="transmembrane region" description="Helical" evidence="9">
    <location>
        <begin position="6"/>
        <end position="25"/>
    </location>
</feature>
<comment type="similarity">
    <text evidence="2">Belongs to the cytochrome P450 family.</text>
</comment>
<reference evidence="10 11" key="1">
    <citation type="journal article" date="2017" name="Nature">
        <title>The Apostasia genome and the evolution of orchids.</title>
        <authorList>
            <person name="Zhang G.Q."/>
            <person name="Liu K.W."/>
            <person name="Li Z."/>
            <person name="Lohaus R."/>
            <person name="Hsiao Y.Y."/>
            <person name="Niu S.C."/>
            <person name="Wang J.Y."/>
            <person name="Lin Y.C."/>
            <person name="Xu Q."/>
            <person name="Chen L.J."/>
            <person name="Yoshida K."/>
            <person name="Fujiwara S."/>
            <person name="Wang Z.W."/>
            <person name="Zhang Y.Q."/>
            <person name="Mitsuda N."/>
            <person name="Wang M."/>
            <person name="Liu G.H."/>
            <person name="Pecoraro L."/>
            <person name="Huang H.X."/>
            <person name="Xiao X.J."/>
            <person name="Lin M."/>
            <person name="Wu X.Y."/>
            <person name="Wu W.L."/>
            <person name="Chen Y.Y."/>
            <person name="Chang S.B."/>
            <person name="Sakamoto S."/>
            <person name="Ohme-Takagi M."/>
            <person name="Yagi M."/>
            <person name="Zeng S.J."/>
            <person name="Shen C.Y."/>
            <person name="Yeh C.M."/>
            <person name="Luo Y.B."/>
            <person name="Tsai W.C."/>
            <person name="Van de Peer Y."/>
            <person name="Liu Z.J."/>
        </authorList>
    </citation>
    <scope>NUCLEOTIDE SEQUENCE [LARGE SCALE GENOMIC DNA]</scope>
    <source>
        <strain evidence="11">cv. Shenzhen</strain>
        <tissue evidence="10">Stem</tissue>
    </source>
</reference>
<dbReference type="GO" id="GO:0016125">
    <property type="term" value="P:sterol metabolic process"/>
    <property type="evidence" value="ECO:0007669"/>
    <property type="project" value="TreeGrafter"/>
</dbReference>
<evidence type="ECO:0000256" key="1">
    <source>
        <dbReference type="ARBA" id="ARBA00004167"/>
    </source>
</evidence>
<organism evidence="10 11">
    <name type="scientific">Apostasia shenzhenica</name>
    <dbReference type="NCBI Taxonomy" id="1088818"/>
    <lineage>
        <taxon>Eukaryota</taxon>
        <taxon>Viridiplantae</taxon>
        <taxon>Streptophyta</taxon>
        <taxon>Embryophyta</taxon>
        <taxon>Tracheophyta</taxon>
        <taxon>Spermatophyta</taxon>
        <taxon>Magnoliopsida</taxon>
        <taxon>Liliopsida</taxon>
        <taxon>Asparagales</taxon>
        <taxon>Orchidaceae</taxon>
        <taxon>Apostasioideae</taxon>
        <taxon>Apostasia</taxon>
    </lineage>
</organism>
<accession>A0A2H9ZVR7</accession>
<evidence type="ECO:0000256" key="3">
    <source>
        <dbReference type="ARBA" id="ARBA00022692"/>
    </source>
</evidence>
<evidence type="ECO:0000256" key="5">
    <source>
        <dbReference type="ARBA" id="ARBA00022989"/>
    </source>
</evidence>
<evidence type="ECO:0000313" key="11">
    <source>
        <dbReference type="Proteomes" id="UP000236161"/>
    </source>
</evidence>
<evidence type="ECO:0000256" key="2">
    <source>
        <dbReference type="ARBA" id="ARBA00010617"/>
    </source>
</evidence>
<dbReference type="GO" id="GO:0016705">
    <property type="term" value="F:oxidoreductase activity, acting on paired donors, with incorporation or reduction of molecular oxygen"/>
    <property type="evidence" value="ECO:0007669"/>
    <property type="project" value="InterPro"/>
</dbReference>
<dbReference type="AlphaFoldDB" id="A0A2H9ZVR7"/>
<name>A0A2H9ZVR7_9ASPA</name>
<dbReference type="STRING" id="1088818.A0A2H9ZVR7"/>
<dbReference type="GO" id="GO:0004497">
    <property type="term" value="F:monooxygenase activity"/>
    <property type="evidence" value="ECO:0007669"/>
    <property type="project" value="InterPro"/>
</dbReference>
<evidence type="ECO:0000256" key="6">
    <source>
        <dbReference type="ARBA" id="ARBA00023002"/>
    </source>
</evidence>
<dbReference type="OrthoDB" id="1879696at2759"/>
<dbReference type="Proteomes" id="UP000236161">
    <property type="component" value="Unassembled WGS sequence"/>
</dbReference>
<evidence type="ECO:0000256" key="9">
    <source>
        <dbReference type="SAM" id="Phobius"/>
    </source>
</evidence>
<dbReference type="GO" id="GO:0010268">
    <property type="term" value="P:brassinosteroid homeostasis"/>
    <property type="evidence" value="ECO:0007669"/>
    <property type="project" value="TreeGrafter"/>
</dbReference>
<keyword evidence="6 10" id="KW-0560">Oxidoreductase</keyword>
<dbReference type="GO" id="GO:0016020">
    <property type="term" value="C:membrane"/>
    <property type="evidence" value="ECO:0007669"/>
    <property type="project" value="UniProtKB-SubCell"/>
</dbReference>
<proteinExistence type="inferred from homology"/>
<sequence>MSENIIVIILLLLSSTTLLIFFLKFHKNKEKKNSKFEFNRGFPLIGKTFSFLKPHPPNTMGRFMEDQISREAIISADGELNQFVMNNVGLFVSAWLPAFEEIVGRDSVVFAVGENHKKIRSHIVNCFDMRRLQTLFLKDADHLASAMMRSWLDGSIISAKNEAMKVPNL</sequence>
<dbReference type="PANTHER" id="PTHR24286:SF194">
    <property type="entry name" value="STEROID (22S)-HYDROXYLASE"/>
    <property type="match status" value="1"/>
</dbReference>
<dbReference type="Gene3D" id="1.10.630.10">
    <property type="entry name" value="Cytochrome P450"/>
    <property type="match status" value="1"/>
</dbReference>
<comment type="subcellular location">
    <subcellularLocation>
        <location evidence="1">Membrane</location>
        <topology evidence="1">Single-pass membrane protein</topology>
    </subcellularLocation>
</comment>
<dbReference type="GO" id="GO:0020037">
    <property type="term" value="F:heme binding"/>
    <property type="evidence" value="ECO:0007669"/>
    <property type="project" value="InterPro"/>
</dbReference>
<evidence type="ECO:0000256" key="8">
    <source>
        <dbReference type="ARBA" id="ARBA00023136"/>
    </source>
</evidence>
<dbReference type="EC" id="1.14.13.-" evidence="10"/>
<dbReference type="InterPro" id="IPR036396">
    <property type="entry name" value="Cyt_P450_sf"/>
</dbReference>
<evidence type="ECO:0000256" key="7">
    <source>
        <dbReference type="ARBA" id="ARBA00023004"/>
    </source>
</evidence>
<dbReference type="PANTHER" id="PTHR24286">
    <property type="entry name" value="CYTOCHROME P450 26"/>
    <property type="match status" value="1"/>
</dbReference>
<keyword evidence="8 9" id="KW-0472">Membrane</keyword>
<gene>
    <name evidence="10" type="primary">CYP90B1</name>
    <name evidence="10" type="ORF">AXF42_Ash021788</name>
</gene>
<evidence type="ECO:0000313" key="10">
    <source>
        <dbReference type="EMBL" id="PKA47374.1"/>
    </source>
</evidence>
<keyword evidence="7" id="KW-0408">Iron</keyword>
<evidence type="ECO:0000256" key="4">
    <source>
        <dbReference type="ARBA" id="ARBA00022723"/>
    </source>
</evidence>
<dbReference type="GO" id="GO:0016132">
    <property type="term" value="P:brassinosteroid biosynthetic process"/>
    <property type="evidence" value="ECO:0007669"/>
    <property type="project" value="TreeGrafter"/>
</dbReference>
<keyword evidence="4" id="KW-0479">Metal-binding</keyword>
<protein>
    <submittedName>
        <fullName evidence="10">Cytochrome P450 90B1</fullName>
        <ecNumber evidence="10">1.14.13.-</ecNumber>
    </submittedName>
</protein>
<dbReference type="EMBL" id="KZ453415">
    <property type="protein sequence ID" value="PKA47374.1"/>
    <property type="molecule type" value="Genomic_DNA"/>
</dbReference>
<dbReference type="SUPFAM" id="SSF48264">
    <property type="entry name" value="Cytochrome P450"/>
    <property type="match status" value="1"/>
</dbReference>
<keyword evidence="3 9" id="KW-0812">Transmembrane</keyword>
<keyword evidence="11" id="KW-1185">Reference proteome</keyword>
<dbReference type="GO" id="GO:0005506">
    <property type="term" value="F:iron ion binding"/>
    <property type="evidence" value="ECO:0007669"/>
    <property type="project" value="InterPro"/>
</dbReference>